<keyword evidence="3" id="KW-1185">Reference proteome</keyword>
<evidence type="ECO:0000313" key="3">
    <source>
        <dbReference type="Proteomes" id="UP000799437"/>
    </source>
</evidence>
<dbReference type="Proteomes" id="UP000799437">
    <property type="component" value="Unassembled WGS sequence"/>
</dbReference>
<dbReference type="AlphaFoldDB" id="A0A6A6W3D0"/>
<evidence type="ECO:0000313" key="2">
    <source>
        <dbReference type="EMBL" id="KAF2757075.1"/>
    </source>
</evidence>
<evidence type="ECO:0000256" key="1">
    <source>
        <dbReference type="SAM" id="MobiDB-lite"/>
    </source>
</evidence>
<accession>A0A6A6W3D0</accession>
<sequence>MYLPMKVVWPLELDKLIHRHIVYPWPPIPGSTSANGTELYHAVLPVVLASTDGAQWQLDAHLTLLVNEHFQSFPLYQSPLKVLSNIYHFYVQIGRPVILLVALKFLVLTHMADGAVIPVSDQNVRSIIRGTLHSVDSSLAACPTPCFVRGQLGAEVPVLASKLLRNLLTRLERIALSRQCNQWPVVLASMAVLLMAMESIHYKAAKEEYHAHMKDRKNIDPMPAMRRNFSTTSNISTSSTSSSSFSTTGLSTPHSSVVDINDGAINAILRFYRNCFGGCHEKLALPAQPVHPAPLVPTISSFHSLRPTHHQHTYSFGDLVQGAAHAPAPIALSAASAPQARVDDSATAEASFVSGVRSALADAREYLGERKTEKGTDMTGFFDRLLARLFV</sequence>
<protein>
    <submittedName>
        <fullName evidence="2">Uncharacterized protein</fullName>
    </submittedName>
</protein>
<dbReference type="EMBL" id="ML996574">
    <property type="protein sequence ID" value="KAF2757075.1"/>
    <property type="molecule type" value="Genomic_DNA"/>
</dbReference>
<name>A0A6A6W3D0_9PEZI</name>
<reference evidence="2" key="1">
    <citation type="journal article" date="2020" name="Stud. Mycol.">
        <title>101 Dothideomycetes genomes: a test case for predicting lifestyles and emergence of pathogens.</title>
        <authorList>
            <person name="Haridas S."/>
            <person name="Albert R."/>
            <person name="Binder M."/>
            <person name="Bloem J."/>
            <person name="Labutti K."/>
            <person name="Salamov A."/>
            <person name="Andreopoulos B."/>
            <person name="Baker S."/>
            <person name="Barry K."/>
            <person name="Bills G."/>
            <person name="Bluhm B."/>
            <person name="Cannon C."/>
            <person name="Castanera R."/>
            <person name="Culley D."/>
            <person name="Daum C."/>
            <person name="Ezra D."/>
            <person name="Gonzalez J."/>
            <person name="Henrissat B."/>
            <person name="Kuo A."/>
            <person name="Liang C."/>
            <person name="Lipzen A."/>
            <person name="Lutzoni F."/>
            <person name="Magnuson J."/>
            <person name="Mondo S."/>
            <person name="Nolan M."/>
            <person name="Ohm R."/>
            <person name="Pangilinan J."/>
            <person name="Park H.-J."/>
            <person name="Ramirez L."/>
            <person name="Alfaro M."/>
            <person name="Sun H."/>
            <person name="Tritt A."/>
            <person name="Yoshinaga Y."/>
            <person name="Zwiers L.-H."/>
            <person name="Turgeon B."/>
            <person name="Goodwin S."/>
            <person name="Spatafora J."/>
            <person name="Crous P."/>
            <person name="Grigoriev I."/>
        </authorList>
    </citation>
    <scope>NUCLEOTIDE SEQUENCE</scope>
    <source>
        <strain evidence="2">CBS 121739</strain>
    </source>
</reference>
<organism evidence="2 3">
    <name type="scientific">Pseudovirgaria hyperparasitica</name>
    <dbReference type="NCBI Taxonomy" id="470096"/>
    <lineage>
        <taxon>Eukaryota</taxon>
        <taxon>Fungi</taxon>
        <taxon>Dikarya</taxon>
        <taxon>Ascomycota</taxon>
        <taxon>Pezizomycotina</taxon>
        <taxon>Dothideomycetes</taxon>
        <taxon>Dothideomycetes incertae sedis</taxon>
        <taxon>Acrospermales</taxon>
        <taxon>Acrospermaceae</taxon>
        <taxon>Pseudovirgaria</taxon>
    </lineage>
</organism>
<feature type="compositionally biased region" description="Low complexity" evidence="1">
    <location>
        <begin position="230"/>
        <end position="250"/>
    </location>
</feature>
<proteinExistence type="predicted"/>
<dbReference type="GeneID" id="54490796"/>
<dbReference type="RefSeq" id="XP_033599526.1">
    <property type="nucleotide sequence ID" value="XM_033749742.1"/>
</dbReference>
<feature type="region of interest" description="Disordered" evidence="1">
    <location>
        <begin position="229"/>
        <end position="250"/>
    </location>
</feature>
<gene>
    <name evidence="2" type="ORF">EJ05DRAFT_55115</name>
</gene>
<dbReference type="OrthoDB" id="3921198at2759"/>